<feature type="binding site" evidence="7">
    <location>
        <position position="148"/>
    </location>
    <ligand>
        <name>S-adenosyl-L-methionine</name>
        <dbReference type="ChEBI" id="CHEBI:59789"/>
    </ligand>
</feature>
<dbReference type="InterPro" id="IPR001537">
    <property type="entry name" value="SpoU_MeTrfase"/>
</dbReference>
<dbReference type="InterPro" id="IPR029028">
    <property type="entry name" value="Alpha/beta_knot_MTases"/>
</dbReference>
<evidence type="ECO:0000259" key="9">
    <source>
        <dbReference type="Pfam" id="PF12105"/>
    </source>
</evidence>
<dbReference type="InterPro" id="IPR033671">
    <property type="entry name" value="TrmH"/>
</dbReference>
<dbReference type="EMBL" id="DRPZ01000140">
    <property type="protein sequence ID" value="HGY09450.1"/>
    <property type="molecule type" value="Genomic_DNA"/>
</dbReference>
<dbReference type="EC" id="2.1.1.34" evidence="7"/>
<comment type="caution">
    <text evidence="10">The sequence shown here is derived from an EMBL/GenBank/DDBJ whole genome shotgun (WGS) entry which is preliminary data.</text>
</comment>
<feature type="binding site" evidence="7">
    <location>
        <position position="139"/>
    </location>
    <ligand>
        <name>S-adenosyl-L-methionine</name>
        <dbReference type="ChEBI" id="CHEBI:59789"/>
    </ligand>
</feature>
<dbReference type="SUPFAM" id="SSF75217">
    <property type="entry name" value="alpha/beta knot"/>
    <property type="match status" value="1"/>
</dbReference>
<feature type="domain" description="tRNA/rRNA methyltransferase SpoU type" evidence="8">
    <location>
        <begin position="20"/>
        <end position="159"/>
    </location>
</feature>
<dbReference type="InterPro" id="IPR029026">
    <property type="entry name" value="tRNA_m1G_MTases_N"/>
</dbReference>
<gene>
    <name evidence="7 10" type="primary">trmH</name>
    <name evidence="10" type="ORF">ENK37_05270</name>
</gene>
<keyword evidence="5 7" id="KW-0819">tRNA processing</keyword>
<dbReference type="AlphaFoldDB" id="A0A7C4VGD6"/>
<name>A0A7C4VGD6_9DEIN</name>
<dbReference type="CDD" id="cd18092">
    <property type="entry name" value="SpoU-like_TrmH"/>
    <property type="match status" value="1"/>
</dbReference>
<evidence type="ECO:0000256" key="5">
    <source>
        <dbReference type="ARBA" id="ARBA00022694"/>
    </source>
</evidence>
<evidence type="ECO:0000256" key="3">
    <source>
        <dbReference type="ARBA" id="ARBA00022679"/>
    </source>
</evidence>
<dbReference type="Pfam" id="PF00588">
    <property type="entry name" value="SpoU_methylase"/>
    <property type="match status" value="1"/>
</dbReference>
<dbReference type="GO" id="GO:0000049">
    <property type="term" value="F:tRNA binding"/>
    <property type="evidence" value="ECO:0007669"/>
    <property type="project" value="UniProtKB-UniRule"/>
</dbReference>
<keyword evidence="4 7" id="KW-0949">S-adenosyl-L-methionine</keyword>
<comment type="function">
    <text evidence="7">Catalyzes the 2'-O methylation of guanosine at position 18 in tRNA.</text>
</comment>
<keyword evidence="1 7" id="KW-0820">tRNA-binding</keyword>
<evidence type="ECO:0000256" key="6">
    <source>
        <dbReference type="ARBA" id="ARBA00022884"/>
    </source>
</evidence>
<feature type="binding site" evidence="7">
    <location>
        <begin position="119"/>
        <end position="123"/>
    </location>
    <ligand>
        <name>S-adenosyl-L-methionine</name>
        <dbReference type="ChEBI" id="CHEBI:59789"/>
    </ligand>
</feature>
<keyword evidence="3 7" id="KW-0808">Transferase</keyword>
<protein>
    <recommendedName>
        <fullName evidence="7">tRNA (guanosine(18)-2'-O)-methyltransferase</fullName>
        <ecNumber evidence="7">2.1.1.34</ecNumber>
    </recommendedName>
    <alternativeName>
        <fullName evidence="7">tRNA [Gm18] methyltransferase</fullName>
    </alternativeName>
</protein>
<reference evidence="10" key="1">
    <citation type="journal article" date="2020" name="mSystems">
        <title>Genome- and Community-Level Interaction Insights into Carbon Utilization and Element Cycling Functions of Hydrothermarchaeota in Hydrothermal Sediment.</title>
        <authorList>
            <person name="Zhou Z."/>
            <person name="Liu Y."/>
            <person name="Xu W."/>
            <person name="Pan J."/>
            <person name="Luo Z.H."/>
            <person name="Li M."/>
        </authorList>
    </citation>
    <scope>NUCLEOTIDE SEQUENCE [LARGE SCALE GENOMIC DNA]</scope>
    <source>
        <strain evidence="10">HyVt-570</strain>
    </source>
</reference>
<feature type="domain" description="RNA methyltransferase SpoU/TrmH type C-terminal" evidence="9">
    <location>
        <begin position="163"/>
        <end position="214"/>
    </location>
</feature>
<evidence type="ECO:0000259" key="8">
    <source>
        <dbReference type="Pfam" id="PF00588"/>
    </source>
</evidence>
<dbReference type="FunFam" id="3.40.1280.10:FF:000009">
    <property type="entry name" value="tRNA (guanosine(18)-2'-O)-methyltransferase"/>
    <property type="match status" value="1"/>
</dbReference>
<evidence type="ECO:0000256" key="4">
    <source>
        <dbReference type="ARBA" id="ARBA00022691"/>
    </source>
</evidence>
<evidence type="ECO:0000256" key="2">
    <source>
        <dbReference type="ARBA" id="ARBA00022603"/>
    </source>
</evidence>
<dbReference type="GO" id="GO:0141100">
    <property type="term" value="F:tRNA (guanine(18)-2'-O)-methyltransferase activity"/>
    <property type="evidence" value="ECO:0007669"/>
    <property type="project" value="UniProtKB-UniRule"/>
</dbReference>
<comment type="caution">
    <text evidence="7">Lacks conserved residue(s) required for the propagation of feature annotation.</text>
</comment>
<comment type="similarity">
    <text evidence="7">Belongs to the class IV-like SAM-binding methyltransferase superfamily. RNA methyltransferase TrmH family.</text>
</comment>
<dbReference type="GO" id="GO:0002938">
    <property type="term" value="P:tRNA guanine ribose methylation"/>
    <property type="evidence" value="ECO:0007669"/>
    <property type="project" value="UniProtKB-UniRule"/>
</dbReference>
<dbReference type="InterPro" id="IPR022724">
    <property type="entry name" value="rRNA_MeTrfase_SpoU_C"/>
</dbReference>
<dbReference type="NCBIfam" id="NF008295">
    <property type="entry name" value="PRK11081.1"/>
    <property type="match status" value="1"/>
</dbReference>
<dbReference type="PANTHER" id="PTHR43453">
    <property type="entry name" value="RRNA METHYLASE-LIKE"/>
    <property type="match status" value="1"/>
</dbReference>
<keyword evidence="2 7" id="KW-0489">Methyltransferase</keyword>
<evidence type="ECO:0000256" key="1">
    <source>
        <dbReference type="ARBA" id="ARBA00022555"/>
    </source>
</evidence>
<accession>A0A7C4VGD6</accession>
<dbReference type="HAMAP" id="MF_02060">
    <property type="entry name" value="tRNA_methyltr_TrmH"/>
    <property type="match status" value="1"/>
</dbReference>
<evidence type="ECO:0000256" key="7">
    <source>
        <dbReference type="HAMAP-Rule" id="MF_02060"/>
    </source>
</evidence>
<keyword evidence="6 7" id="KW-0694">RNA-binding</keyword>
<dbReference type="Pfam" id="PF12105">
    <property type="entry name" value="SpoU_methylas_C"/>
    <property type="match status" value="1"/>
</dbReference>
<dbReference type="Gene3D" id="3.40.1280.10">
    <property type="match status" value="1"/>
</dbReference>
<proteinExistence type="inferred from homology"/>
<evidence type="ECO:0000313" key="10">
    <source>
        <dbReference type="EMBL" id="HGY09450.1"/>
    </source>
</evidence>
<comment type="catalytic activity">
    <reaction evidence="7">
        <text>guanosine(18) in tRNA + S-adenosyl-L-methionine = 2'-O-methylguanosine(18) in tRNA + S-adenosyl-L-homocysteine + H(+)</text>
        <dbReference type="Rhea" id="RHEA:20077"/>
        <dbReference type="Rhea" id="RHEA-COMP:10190"/>
        <dbReference type="Rhea" id="RHEA-COMP:10192"/>
        <dbReference type="ChEBI" id="CHEBI:15378"/>
        <dbReference type="ChEBI" id="CHEBI:57856"/>
        <dbReference type="ChEBI" id="CHEBI:59789"/>
        <dbReference type="ChEBI" id="CHEBI:74269"/>
        <dbReference type="ChEBI" id="CHEBI:74445"/>
        <dbReference type="EC" id="2.1.1.34"/>
    </reaction>
</comment>
<organism evidence="10">
    <name type="scientific">Oceanithermus profundus</name>
    <dbReference type="NCBI Taxonomy" id="187137"/>
    <lineage>
        <taxon>Bacteria</taxon>
        <taxon>Thermotogati</taxon>
        <taxon>Deinococcota</taxon>
        <taxon>Deinococci</taxon>
        <taxon>Thermales</taxon>
        <taxon>Thermaceae</taxon>
        <taxon>Oceanithermus</taxon>
    </lineage>
</organism>
<dbReference type="PANTHER" id="PTHR43453:SF1">
    <property type="entry name" value="TRNA_RRNA METHYLTRANSFERASE SPOU TYPE DOMAIN-CONTAINING PROTEIN"/>
    <property type="match status" value="1"/>
</dbReference>
<dbReference type="Proteomes" id="UP000885759">
    <property type="component" value="Unassembled WGS sequence"/>
</dbReference>
<sequence>MTPERYRRLRDVLDRRQPDLTVLMENVHKPHNLSAILRTADAVGVYEAHAVNPTGGVPTFHDTSGGSEKWVYLRVHPDVEEAVAHLKERGFTVYAANLSERALDYREVDYTRPAAVLLGAEKWGVSARAAELVDADVIIPMMGMVQSLNVSVAAAVILFEAQRQRLAAGLYDRPRLDPATYRRTLFEWAYPREAAVLRRRGEPYPELDEEGRIVR</sequence>